<dbReference type="EMBL" id="JABXXO010000005">
    <property type="protein sequence ID" value="KAF7777848.1"/>
    <property type="molecule type" value="Genomic_DNA"/>
</dbReference>
<gene>
    <name evidence="2" type="ORF">Agabi119p4_3920</name>
</gene>
<proteinExistence type="predicted"/>
<keyword evidence="1" id="KW-1133">Transmembrane helix</keyword>
<keyword evidence="1" id="KW-0472">Membrane</keyword>
<evidence type="ECO:0000313" key="2">
    <source>
        <dbReference type="EMBL" id="KAF7777848.1"/>
    </source>
</evidence>
<protein>
    <submittedName>
        <fullName evidence="2">Uncharacterized protein</fullName>
    </submittedName>
</protein>
<accession>A0A8H7KIF6</accession>
<feature type="transmembrane region" description="Helical" evidence="1">
    <location>
        <begin position="72"/>
        <end position="90"/>
    </location>
</feature>
<evidence type="ECO:0000313" key="3">
    <source>
        <dbReference type="Proteomes" id="UP000629468"/>
    </source>
</evidence>
<dbReference type="Proteomes" id="UP000629468">
    <property type="component" value="Unassembled WGS sequence"/>
</dbReference>
<name>A0A8H7KIF6_AGABI</name>
<organism evidence="2 3">
    <name type="scientific">Agaricus bisporus var. burnettii</name>
    <dbReference type="NCBI Taxonomy" id="192524"/>
    <lineage>
        <taxon>Eukaryota</taxon>
        <taxon>Fungi</taxon>
        <taxon>Dikarya</taxon>
        <taxon>Basidiomycota</taxon>
        <taxon>Agaricomycotina</taxon>
        <taxon>Agaricomycetes</taxon>
        <taxon>Agaricomycetidae</taxon>
        <taxon>Agaricales</taxon>
        <taxon>Agaricineae</taxon>
        <taxon>Agaricaceae</taxon>
        <taxon>Agaricus</taxon>
    </lineage>
</organism>
<evidence type="ECO:0000256" key="1">
    <source>
        <dbReference type="SAM" id="Phobius"/>
    </source>
</evidence>
<comment type="caution">
    <text evidence="2">The sequence shown here is derived from an EMBL/GenBank/DDBJ whole genome shotgun (WGS) entry which is preliminary data.</text>
</comment>
<reference evidence="2 3" key="1">
    <citation type="journal article" name="Sci. Rep.">
        <title>Telomere-to-telomere assembled and centromere annotated genomes of the two main subspecies of the button mushroom Agaricus bisporus reveal especially polymorphic chromosome ends.</title>
        <authorList>
            <person name="Sonnenberg A.S.M."/>
            <person name="Sedaghat-Telgerd N."/>
            <person name="Lavrijssen B."/>
            <person name="Ohm R.A."/>
            <person name="Hendrickx P.M."/>
            <person name="Scholtmeijer K."/>
            <person name="Baars J.J.P."/>
            <person name="van Peer A."/>
        </authorList>
    </citation>
    <scope>NUCLEOTIDE SEQUENCE [LARGE SCALE GENOMIC DNA]</scope>
    <source>
        <strain evidence="2 3">H119_p4</strain>
    </source>
</reference>
<dbReference type="AlphaFoldDB" id="A0A8H7KIF6"/>
<sequence length="216" mass="23809">MWRNSNSLYLKHSNDQAKTLDGLNPGWERSTDEFMIERHRKWKNSGKDGCLNLEIINQLFTDPTFMGKRLGVAQPCLLLLLLAILVFMGLTRGSRGPTMRINGIGRPRLGVSVMIGGITAVSEKTFGTNGTPCPDSIISASETSTSDFHLLHLNQHPLTSMTYLSSLIMINDDGDAMENTGLKWFDNDLQLSHSSFFDSLPGTLFIDSVVGTSGKN</sequence>
<keyword evidence="1" id="KW-0812">Transmembrane</keyword>